<protein>
    <submittedName>
        <fullName evidence="7">DUF1924 domain-containing protein</fullName>
    </submittedName>
</protein>
<name>A0A9J7A0K3_9GAMM</name>
<evidence type="ECO:0000256" key="4">
    <source>
        <dbReference type="PROSITE-ProRule" id="PRU00433"/>
    </source>
</evidence>
<proteinExistence type="predicted"/>
<dbReference type="InterPro" id="IPR036909">
    <property type="entry name" value="Cyt_c-like_dom_sf"/>
</dbReference>
<feature type="chain" id="PRO_5039925206" evidence="5">
    <location>
        <begin position="20"/>
        <end position="133"/>
    </location>
</feature>
<dbReference type="GO" id="GO:0020037">
    <property type="term" value="F:heme binding"/>
    <property type="evidence" value="ECO:0007669"/>
    <property type="project" value="InterPro"/>
</dbReference>
<dbReference type="Gene3D" id="1.10.760.10">
    <property type="entry name" value="Cytochrome c-like domain"/>
    <property type="match status" value="1"/>
</dbReference>
<evidence type="ECO:0000313" key="7">
    <source>
        <dbReference type="EMBL" id="USF88683.1"/>
    </source>
</evidence>
<keyword evidence="5" id="KW-0732">Signal</keyword>
<organism evidence="7 8">
    <name type="scientific">Candidatus Endoriftia persephonae</name>
    <dbReference type="NCBI Taxonomy" id="393765"/>
    <lineage>
        <taxon>Bacteria</taxon>
        <taxon>Pseudomonadati</taxon>
        <taxon>Pseudomonadota</taxon>
        <taxon>Gammaproteobacteria</taxon>
        <taxon>Chromatiales</taxon>
        <taxon>Sedimenticolaceae</taxon>
        <taxon>Candidatus Endoriftia</taxon>
    </lineage>
</organism>
<evidence type="ECO:0000256" key="5">
    <source>
        <dbReference type="SAM" id="SignalP"/>
    </source>
</evidence>
<dbReference type="EMBL" id="CP090569">
    <property type="protein sequence ID" value="USF88683.1"/>
    <property type="molecule type" value="Genomic_DNA"/>
</dbReference>
<keyword evidence="3 4" id="KW-0408">Iron</keyword>
<reference evidence="7" key="1">
    <citation type="journal article" date="2022" name="Mol. Ecol. Resour.">
        <title>The complete and closed genome of the facultative generalist Candidatus Endoriftia persephone from deep-sea hydrothermal vents.</title>
        <authorList>
            <person name="de Oliveira A.L."/>
            <person name="Srivastava A."/>
            <person name="Espada-Hinojosa S."/>
            <person name="Bright M."/>
        </authorList>
    </citation>
    <scope>NUCLEOTIDE SEQUENCE</scope>
    <source>
        <strain evidence="7">Tica-EPR-9o50.N</strain>
    </source>
</reference>
<evidence type="ECO:0000256" key="3">
    <source>
        <dbReference type="ARBA" id="ARBA00023004"/>
    </source>
</evidence>
<dbReference type="KEGG" id="eps:L0Y14_05485"/>
<evidence type="ECO:0000256" key="2">
    <source>
        <dbReference type="ARBA" id="ARBA00022723"/>
    </source>
</evidence>
<sequence length="133" mass="15043">MKREILIIALLLNTGTALASTTVEKLLQDYRSLGAGPFNKQAGEQQWQSVHVPKEGEAGRSCSDCHGNNLKQPGKHLRTGKRIEPMAPAVNPLRLTDRKQIEKWFKRNCRWTFGRDCTPQEKGDLMLFIQGQN</sequence>
<feature type="signal peptide" evidence="5">
    <location>
        <begin position="1"/>
        <end position="19"/>
    </location>
</feature>
<dbReference type="GO" id="GO:0009055">
    <property type="term" value="F:electron transfer activity"/>
    <property type="evidence" value="ECO:0007669"/>
    <property type="project" value="InterPro"/>
</dbReference>
<evidence type="ECO:0000256" key="1">
    <source>
        <dbReference type="ARBA" id="ARBA00022617"/>
    </source>
</evidence>
<dbReference type="SUPFAM" id="SSF46626">
    <property type="entry name" value="Cytochrome c"/>
    <property type="match status" value="1"/>
</dbReference>
<dbReference type="InterPro" id="IPR009056">
    <property type="entry name" value="Cyt_c-like_dom"/>
</dbReference>
<dbReference type="RefSeq" id="WP_006474196.1">
    <property type="nucleotide sequence ID" value="NZ_CP090569.1"/>
</dbReference>
<dbReference type="Proteomes" id="UP001056649">
    <property type="component" value="Chromosome"/>
</dbReference>
<keyword evidence="2 4" id="KW-0479">Metal-binding</keyword>
<feature type="domain" description="Cytochrome c" evidence="6">
    <location>
        <begin position="38"/>
        <end position="133"/>
    </location>
</feature>
<accession>A0A9J7A0K3</accession>
<keyword evidence="8" id="KW-1185">Reference proteome</keyword>
<evidence type="ECO:0000259" key="6">
    <source>
        <dbReference type="PROSITE" id="PS51007"/>
    </source>
</evidence>
<dbReference type="Pfam" id="PF09086">
    <property type="entry name" value="DUF1924"/>
    <property type="match status" value="1"/>
</dbReference>
<dbReference type="PROSITE" id="PS51007">
    <property type="entry name" value="CYTC"/>
    <property type="match status" value="1"/>
</dbReference>
<dbReference type="AlphaFoldDB" id="A0A9J7A0K3"/>
<dbReference type="GO" id="GO:0046872">
    <property type="term" value="F:metal ion binding"/>
    <property type="evidence" value="ECO:0007669"/>
    <property type="project" value="UniProtKB-KW"/>
</dbReference>
<gene>
    <name evidence="7" type="ORF">L0Y14_05485</name>
</gene>
<keyword evidence="1 4" id="KW-0349">Heme</keyword>
<evidence type="ECO:0000313" key="8">
    <source>
        <dbReference type="Proteomes" id="UP001056649"/>
    </source>
</evidence>
<dbReference type="InterPro" id="IPR015170">
    <property type="entry name" value="DUF1924_SHP"/>
</dbReference>